<dbReference type="eggNOG" id="COG0537">
    <property type="taxonomic scope" value="Bacteria"/>
</dbReference>
<gene>
    <name evidence="3" type="ORF">HLPCO_001680</name>
</gene>
<dbReference type="InParanoid" id="U2EAM5"/>
<dbReference type="PANTHER" id="PTHR42997:SF1">
    <property type="entry name" value="AP-4-A PHOSPHORYLASE"/>
    <property type="match status" value="1"/>
</dbReference>
<organism evidence="3 4">
    <name type="scientific">Haloplasma contractile SSD-17B</name>
    <dbReference type="NCBI Taxonomy" id="1033810"/>
    <lineage>
        <taxon>Bacteria</taxon>
        <taxon>Bacillati</taxon>
        <taxon>Mycoplasmatota</taxon>
        <taxon>Mollicutes</taxon>
        <taxon>Haloplasmatales</taxon>
        <taxon>Haloplasmataceae</taxon>
        <taxon>Haloplasma</taxon>
    </lineage>
</organism>
<dbReference type="PANTHER" id="PTHR42997">
    <property type="entry name" value="HIT FAMILY HYDROLASE"/>
    <property type="match status" value="1"/>
</dbReference>
<reference evidence="3 4" key="2">
    <citation type="journal article" date="2013" name="PLoS ONE">
        <title>INDIGO - INtegrated Data Warehouse of MIcrobial GenOmes with Examples from the Red Sea Extremophiles.</title>
        <authorList>
            <person name="Alam I."/>
            <person name="Antunes A."/>
            <person name="Kamau A.A."/>
            <person name="Ba Alawi W."/>
            <person name="Kalkatawi M."/>
            <person name="Stingl U."/>
            <person name="Bajic V.B."/>
        </authorList>
    </citation>
    <scope>NUCLEOTIDE SEQUENCE [LARGE SCALE GENOMIC DNA]</scope>
    <source>
        <strain evidence="3 4">SSD-17B</strain>
    </source>
</reference>
<feature type="short sequence motif" description="Histidine triad motif" evidence="1">
    <location>
        <begin position="58"/>
        <end position="62"/>
    </location>
</feature>
<dbReference type="EMBL" id="AFNU02000005">
    <property type="protein sequence ID" value="ERJ12153.1"/>
    <property type="molecule type" value="Genomic_DNA"/>
</dbReference>
<comment type="caution">
    <text evidence="3">The sequence shown here is derived from an EMBL/GenBank/DDBJ whole genome shotgun (WGS) entry which is preliminary data.</text>
</comment>
<dbReference type="InterPro" id="IPR052908">
    <property type="entry name" value="AP-4-A_phosphorylase"/>
</dbReference>
<keyword evidence="3" id="KW-0378">Hydrolase</keyword>
<name>U2EAM5_9MOLU</name>
<dbReference type="InterPro" id="IPR011146">
    <property type="entry name" value="HIT-like"/>
</dbReference>
<dbReference type="PROSITE" id="PS51084">
    <property type="entry name" value="HIT_2"/>
    <property type="match status" value="1"/>
</dbReference>
<dbReference type="EC" id="3.6.1.29" evidence="3"/>
<dbReference type="Proteomes" id="UP000005707">
    <property type="component" value="Unassembled WGS sequence"/>
</dbReference>
<protein>
    <submittedName>
        <fullName evidence="3">Ral function prediction only protein</fullName>
        <ecNumber evidence="3">3.6.1.29</ecNumber>
    </submittedName>
</protein>
<evidence type="ECO:0000256" key="1">
    <source>
        <dbReference type="PROSITE-ProRule" id="PRU00464"/>
    </source>
</evidence>
<proteinExistence type="predicted"/>
<dbReference type="AlphaFoldDB" id="U2EAM5"/>
<dbReference type="SUPFAM" id="SSF54197">
    <property type="entry name" value="HIT-like"/>
    <property type="match status" value="1"/>
</dbReference>
<evidence type="ECO:0000313" key="4">
    <source>
        <dbReference type="Proteomes" id="UP000005707"/>
    </source>
</evidence>
<reference evidence="3 4" key="1">
    <citation type="journal article" date="2011" name="J. Bacteriol.">
        <title>Genome sequence of Haloplasma contractile, an unusual contractile bacterium from a deep-sea anoxic brine lake.</title>
        <authorList>
            <person name="Antunes A."/>
            <person name="Alam I."/>
            <person name="El Dorry H."/>
            <person name="Siam R."/>
            <person name="Robertson A."/>
            <person name="Bajic V.B."/>
            <person name="Stingl U."/>
        </authorList>
    </citation>
    <scope>NUCLEOTIDE SEQUENCE [LARGE SCALE GENOMIC DNA]</scope>
    <source>
        <strain evidence="3 4">SSD-17B</strain>
    </source>
</reference>
<keyword evidence="4" id="KW-1185">Reference proteome</keyword>
<dbReference type="GO" id="GO:0047710">
    <property type="term" value="F:bis(5'-adenosyl)-triphosphatase activity"/>
    <property type="evidence" value="ECO:0007669"/>
    <property type="project" value="UniProtKB-EC"/>
</dbReference>
<dbReference type="Gene3D" id="3.30.428.10">
    <property type="entry name" value="HIT-like"/>
    <property type="match status" value="1"/>
</dbReference>
<feature type="domain" description="HIT" evidence="2">
    <location>
        <begin position="1"/>
        <end position="73"/>
    </location>
</feature>
<dbReference type="OrthoDB" id="9784774at2"/>
<evidence type="ECO:0000259" key="2">
    <source>
        <dbReference type="PROSITE" id="PS51084"/>
    </source>
</evidence>
<dbReference type="InterPro" id="IPR036265">
    <property type="entry name" value="HIT-like_sf"/>
</dbReference>
<sequence length="90" mass="10605">MIIPKQHRETVFDLAENEWKSTYDLLRRVKNMIDTEFNPDGYNVGWNVGQTGGQTVFHAHLHVIPRYKDEPLAGKGIRHWFKQESIKRIT</sequence>
<accession>U2EAM5</accession>
<dbReference type="RefSeq" id="WP_008825154.1">
    <property type="nucleotide sequence ID" value="NZ_AFNU02000005.1"/>
</dbReference>
<dbReference type="STRING" id="1033810.HLPCO_001680"/>
<evidence type="ECO:0000313" key="3">
    <source>
        <dbReference type="EMBL" id="ERJ12153.1"/>
    </source>
</evidence>
<dbReference type="Pfam" id="PF01230">
    <property type="entry name" value="HIT"/>
    <property type="match status" value="1"/>
</dbReference>